<dbReference type="RefSeq" id="WP_207300013.1">
    <property type="nucleotide sequence ID" value="NZ_CP071444.1"/>
</dbReference>
<keyword evidence="3" id="KW-1185">Reference proteome</keyword>
<keyword evidence="1" id="KW-0472">Membrane</keyword>
<proteinExistence type="predicted"/>
<keyword evidence="1" id="KW-0812">Transmembrane</keyword>
<keyword evidence="1" id="KW-1133">Transmembrane helix</keyword>
<protein>
    <submittedName>
        <fullName evidence="2">Uncharacterized protein</fullName>
    </submittedName>
</protein>
<organism evidence="2 3">
    <name type="scientific">Alkalibacter rhizosphaerae</name>
    <dbReference type="NCBI Taxonomy" id="2815577"/>
    <lineage>
        <taxon>Bacteria</taxon>
        <taxon>Bacillati</taxon>
        <taxon>Bacillota</taxon>
        <taxon>Clostridia</taxon>
        <taxon>Eubacteriales</taxon>
        <taxon>Eubacteriaceae</taxon>
        <taxon>Alkalibacter</taxon>
    </lineage>
</organism>
<reference evidence="2" key="1">
    <citation type="submission" date="2021-03" db="EMBL/GenBank/DDBJ databases">
        <title>Alkalibacter marinus sp. nov., isolated from tidal flat sediment.</title>
        <authorList>
            <person name="Namirimu T."/>
            <person name="Yang J.-A."/>
            <person name="Yang S.-H."/>
            <person name="Kim Y.-J."/>
            <person name="Kwon K.K."/>
        </authorList>
    </citation>
    <scope>NUCLEOTIDE SEQUENCE</scope>
    <source>
        <strain evidence="2">ES005</strain>
    </source>
</reference>
<evidence type="ECO:0000256" key="1">
    <source>
        <dbReference type="SAM" id="Phobius"/>
    </source>
</evidence>
<dbReference type="AlphaFoldDB" id="A0A974XF27"/>
<evidence type="ECO:0000313" key="3">
    <source>
        <dbReference type="Proteomes" id="UP000663499"/>
    </source>
</evidence>
<dbReference type="KEGG" id="alka:J0B03_00860"/>
<evidence type="ECO:0000313" key="2">
    <source>
        <dbReference type="EMBL" id="QSX08672.1"/>
    </source>
</evidence>
<name>A0A974XF27_9FIRM</name>
<dbReference type="Proteomes" id="UP000663499">
    <property type="component" value="Chromosome"/>
</dbReference>
<dbReference type="EMBL" id="CP071444">
    <property type="protein sequence ID" value="QSX08672.1"/>
    <property type="molecule type" value="Genomic_DNA"/>
</dbReference>
<feature type="transmembrane region" description="Helical" evidence="1">
    <location>
        <begin position="6"/>
        <end position="26"/>
    </location>
</feature>
<gene>
    <name evidence="2" type="ORF">J0B03_00860</name>
</gene>
<sequence>MGTVVGSILFVFFLLVVVGVFLKFYLESNHGIDRMIKKSGAANYRQYKREVAARMRKKRQMAKKRKAKEGQQ</sequence>
<accession>A0A974XF27</accession>